<dbReference type="NCBIfam" id="NF037982">
    <property type="entry name" value="Nramp_1"/>
    <property type="match status" value="1"/>
</dbReference>
<keyword evidence="8" id="KW-1185">Reference proteome</keyword>
<comment type="subcellular location">
    <subcellularLocation>
        <location evidence="1">Membrane</location>
        <topology evidence="1">Multi-pass membrane protein</topology>
    </subcellularLocation>
</comment>
<name>A0A7L4YWG5_9ACTN</name>
<evidence type="ECO:0000256" key="1">
    <source>
        <dbReference type="ARBA" id="ARBA00004141"/>
    </source>
</evidence>
<dbReference type="PANTHER" id="PTHR11706">
    <property type="entry name" value="SOLUTE CARRIER PROTEIN FAMILY 11 MEMBER"/>
    <property type="match status" value="1"/>
</dbReference>
<protein>
    <submittedName>
        <fullName evidence="7">Divalent metal cation transporter</fullName>
    </submittedName>
</protein>
<dbReference type="OrthoDB" id="9787548at2"/>
<dbReference type="Pfam" id="PF01566">
    <property type="entry name" value="Nramp"/>
    <property type="match status" value="1"/>
</dbReference>
<dbReference type="GO" id="GO:0005384">
    <property type="term" value="F:manganese ion transmembrane transporter activity"/>
    <property type="evidence" value="ECO:0007669"/>
    <property type="project" value="TreeGrafter"/>
</dbReference>
<dbReference type="GO" id="GO:0005886">
    <property type="term" value="C:plasma membrane"/>
    <property type="evidence" value="ECO:0007669"/>
    <property type="project" value="TreeGrafter"/>
</dbReference>
<evidence type="ECO:0000256" key="5">
    <source>
        <dbReference type="ARBA" id="ARBA00023136"/>
    </source>
</evidence>
<keyword evidence="3 6" id="KW-0812">Transmembrane</keyword>
<dbReference type="PANTHER" id="PTHR11706:SF33">
    <property type="entry name" value="NATURAL RESISTANCE-ASSOCIATED MACROPHAGE PROTEIN 2"/>
    <property type="match status" value="1"/>
</dbReference>
<dbReference type="GO" id="GO:0034755">
    <property type="term" value="P:iron ion transmembrane transport"/>
    <property type="evidence" value="ECO:0007669"/>
    <property type="project" value="TreeGrafter"/>
</dbReference>
<dbReference type="Proteomes" id="UP000463857">
    <property type="component" value="Chromosome"/>
</dbReference>
<keyword evidence="2" id="KW-0813">Transport</keyword>
<evidence type="ECO:0000313" key="8">
    <source>
        <dbReference type="Proteomes" id="UP000463857"/>
    </source>
</evidence>
<feature type="transmembrane region" description="Helical" evidence="6">
    <location>
        <begin position="100"/>
        <end position="125"/>
    </location>
</feature>
<sequence>MLGPAFVVATAFIDPGNVATNVVAGSEYGYLLVWVVVTACVVGAFVQYLAAKLGFATGRSLAAACRERYPRPVSYALWVIAELIIIMTDVAEFVGGALALYMLFGVPLIAGTVIIALSTIIVIALRVRGRHIFPAFAIALLFAVAASIGVLLFRVGLDWGGAARGLVPGFADGGSVLLAAGIVGATVMPHALFLHSTLAKPRAAGDEARSFIATTVRGVRRDVVAAMAVAGLVNVAILLVAVQIPAASGTTLPGAQDFLSAQHGSVFGVVFGTALLASALASACTGVYSGQTVMADFLGVRVNVWLRRVLTVLPSLVIVMLVSNPTQALVLSQVGLSVLLPFALIPLVHLTSDGALMGQLRNRLATTVLAGVVATLIIALNVVLLVV</sequence>
<dbReference type="EMBL" id="CP047156">
    <property type="protein sequence ID" value="QHC02377.1"/>
    <property type="molecule type" value="Genomic_DNA"/>
</dbReference>
<feature type="transmembrane region" description="Helical" evidence="6">
    <location>
        <begin position="266"/>
        <end position="290"/>
    </location>
</feature>
<dbReference type="AlphaFoldDB" id="A0A7L4YWG5"/>
<feature type="transmembrane region" description="Helical" evidence="6">
    <location>
        <begin position="28"/>
        <end position="51"/>
    </location>
</feature>
<dbReference type="FunCoup" id="A0A7L4YWG5">
    <property type="interactions" value="296"/>
</dbReference>
<feature type="transmembrane region" description="Helical" evidence="6">
    <location>
        <begin position="72"/>
        <end position="94"/>
    </location>
</feature>
<dbReference type="GO" id="GO:0015086">
    <property type="term" value="F:cadmium ion transmembrane transporter activity"/>
    <property type="evidence" value="ECO:0007669"/>
    <property type="project" value="TreeGrafter"/>
</dbReference>
<feature type="transmembrane region" description="Helical" evidence="6">
    <location>
        <begin position="364"/>
        <end position="386"/>
    </location>
</feature>
<accession>A0A7L4YWG5</accession>
<evidence type="ECO:0000256" key="2">
    <source>
        <dbReference type="ARBA" id="ARBA00022448"/>
    </source>
</evidence>
<dbReference type="InterPro" id="IPR001046">
    <property type="entry name" value="NRAMP_fam"/>
</dbReference>
<evidence type="ECO:0000256" key="3">
    <source>
        <dbReference type="ARBA" id="ARBA00022692"/>
    </source>
</evidence>
<feature type="transmembrane region" description="Helical" evidence="6">
    <location>
        <begin position="302"/>
        <end position="322"/>
    </location>
</feature>
<evidence type="ECO:0000256" key="6">
    <source>
        <dbReference type="SAM" id="Phobius"/>
    </source>
</evidence>
<feature type="transmembrane region" description="Helical" evidence="6">
    <location>
        <begin position="223"/>
        <end position="246"/>
    </location>
</feature>
<reference evidence="7 8" key="1">
    <citation type="journal article" date="2018" name="Int. J. Syst. Evol. Microbiol.">
        <title>Epidermidibacterium keratini gen. nov., sp. nov., a member of the family Sporichthyaceae, isolated from keratin epidermis.</title>
        <authorList>
            <person name="Lee D.G."/>
            <person name="Trujillo M.E."/>
            <person name="Kang S."/>
            <person name="Nam J.J."/>
            <person name="Kim Y.J."/>
        </authorList>
    </citation>
    <scope>NUCLEOTIDE SEQUENCE [LARGE SCALE GENOMIC DNA]</scope>
    <source>
        <strain evidence="7 8">EPI-7</strain>
    </source>
</reference>
<evidence type="ECO:0000313" key="7">
    <source>
        <dbReference type="EMBL" id="QHC02377.1"/>
    </source>
</evidence>
<gene>
    <name evidence="7" type="ORF">EK0264_09940</name>
</gene>
<dbReference type="InParanoid" id="A0A7L4YWG5"/>
<dbReference type="PRINTS" id="PR00447">
    <property type="entry name" value="NATRESASSCMP"/>
</dbReference>
<dbReference type="KEGG" id="eke:EK0264_09940"/>
<proteinExistence type="predicted"/>
<feature type="transmembrane region" description="Helical" evidence="6">
    <location>
        <begin position="173"/>
        <end position="194"/>
    </location>
</feature>
<evidence type="ECO:0000256" key="4">
    <source>
        <dbReference type="ARBA" id="ARBA00022989"/>
    </source>
</evidence>
<keyword evidence="5 6" id="KW-0472">Membrane</keyword>
<feature type="transmembrane region" description="Helical" evidence="6">
    <location>
        <begin position="132"/>
        <end position="153"/>
    </location>
</feature>
<keyword evidence="4 6" id="KW-1133">Transmembrane helix</keyword>
<organism evidence="7 8">
    <name type="scientific">Epidermidibacterium keratini</name>
    <dbReference type="NCBI Taxonomy" id="1891644"/>
    <lineage>
        <taxon>Bacteria</taxon>
        <taxon>Bacillati</taxon>
        <taxon>Actinomycetota</taxon>
        <taxon>Actinomycetes</taxon>
        <taxon>Sporichthyales</taxon>
        <taxon>Sporichthyaceae</taxon>
        <taxon>Epidermidibacterium</taxon>
    </lineage>
</organism>